<gene>
    <name evidence="3" type="ORF">UFOPK1353_00996</name>
    <name evidence="4" type="ORF">UFOPK2292_00484</name>
</gene>
<dbReference type="PANTHER" id="PTHR43477">
    <property type="entry name" value="DIHYDROANTICAPSIN 7-DEHYDROGENASE"/>
    <property type="match status" value="1"/>
</dbReference>
<comment type="similarity">
    <text evidence="1">Belongs to the short-chain dehydrogenases/reductases (SDR) family.</text>
</comment>
<organism evidence="4">
    <name type="scientific">freshwater metagenome</name>
    <dbReference type="NCBI Taxonomy" id="449393"/>
    <lineage>
        <taxon>unclassified sequences</taxon>
        <taxon>metagenomes</taxon>
        <taxon>ecological metagenomes</taxon>
    </lineage>
</organism>
<keyword evidence="2" id="KW-0560">Oxidoreductase</keyword>
<evidence type="ECO:0000313" key="3">
    <source>
        <dbReference type="EMBL" id="CAB4542199.1"/>
    </source>
</evidence>
<protein>
    <submittedName>
        <fullName evidence="4">Unannotated protein</fullName>
    </submittedName>
</protein>
<dbReference type="EMBL" id="CAEZWU010000052">
    <property type="protein sequence ID" value="CAB4664533.1"/>
    <property type="molecule type" value="Genomic_DNA"/>
</dbReference>
<sequence>MSRTILITGATSSFGRELISRLPSDVRIVAVSRHPLPSEMSNESEIISVISDLANTDFLNDFDNKIDFSQVDEVVHFAAAPMRMQNFSSNTSEQLLRDYQTNFLSVVGLLSKIIATRKQNERQIRAVLMLSDMLRSAKKGETSYITSKFALLGLLNSLSTEFSGNDLRINAVSPSLVETKYVEHFPEFLRKDVSNKHPMKRHCTVAEVIDSVEFLLSPQSSFINGQNIFINGGEN</sequence>
<dbReference type="Pfam" id="PF13561">
    <property type="entry name" value="adh_short_C2"/>
    <property type="match status" value="1"/>
</dbReference>
<proteinExistence type="inferred from homology"/>
<accession>A0A6J6LVS2</accession>
<dbReference type="PANTHER" id="PTHR43477:SF1">
    <property type="entry name" value="DIHYDROANTICAPSIN 7-DEHYDROGENASE"/>
    <property type="match status" value="1"/>
</dbReference>
<dbReference type="PRINTS" id="PR00081">
    <property type="entry name" value="GDHRDH"/>
</dbReference>
<evidence type="ECO:0000256" key="1">
    <source>
        <dbReference type="ARBA" id="ARBA00006484"/>
    </source>
</evidence>
<dbReference type="EMBL" id="CAEZSE010000182">
    <property type="protein sequence ID" value="CAB4542199.1"/>
    <property type="molecule type" value="Genomic_DNA"/>
</dbReference>
<dbReference type="InterPro" id="IPR002347">
    <property type="entry name" value="SDR_fam"/>
</dbReference>
<reference evidence="4" key="1">
    <citation type="submission" date="2020-05" db="EMBL/GenBank/DDBJ databases">
        <authorList>
            <person name="Chiriac C."/>
            <person name="Salcher M."/>
            <person name="Ghai R."/>
            <person name="Kavagutti S V."/>
        </authorList>
    </citation>
    <scope>NUCLEOTIDE SEQUENCE</scope>
</reference>
<dbReference type="Gene3D" id="3.40.50.720">
    <property type="entry name" value="NAD(P)-binding Rossmann-like Domain"/>
    <property type="match status" value="1"/>
</dbReference>
<name>A0A6J6LVS2_9ZZZZ</name>
<dbReference type="InterPro" id="IPR051122">
    <property type="entry name" value="SDR_DHRS6-like"/>
</dbReference>
<dbReference type="CDD" id="cd05233">
    <property type="entry name" value="SDR_c"/>
    <property type="match status" value="1"/>
</dbReference>
<evidence type="ECO:0000313" key="4">
    <source>
        <dbReference type="EMBL" id="CAB4664533.1"/>
    </source>
</evidence>
<dbReference type="GO" id="GO:0016491">
    <property type="term" value="F:oxidoreductase activity"/>
    <property type="evidence" value="ECO:0007669"/>
    <property type="project" value="UniProtKB-KW"/>
</dbReference>
<dbReference type="InterPro" id="IPR036291">
    <property type="entry name" value="NAD(P)-bd_dom_sf"/>
</dbReference>
<dbReference type="AlphaFoldDB" id="A0A6J6LVS2"/>
<dbReference type="SUPFAM" id="SSF51735">
    <property type="entry name" value="NAD(P)-binding Rossmann-fold domains"/>
    <property type="match status" value="1"/>
</dbReference>
<evidence type="ECO:0000256" key="2">
    <source>
        <dbReference type="ARBA" id="ARBA00023002"/>
    </source>
</evidence>